<dbReference type="EMBL" id="JALJOQ010000039">
    <property type="protein sequence ID" value="KAK9806051.1"/>
    <property type="molecule type" value="Genomic_DNA"/>
</dbReference>
<evidence type="ECO:0000313" key="3">
    <source>
        <dbReference type="Proteomes" id="UP001465755"/>
    </source>
</evidence>
<evidence type="ECO:0000313" key="2">
    <source>
        <dbReference type="EMBL" id="KAK9806051.1"/>
    </source>
</evidence>
<comment type="caution">
    <text evidence="2">The sequence shown here is derived from an EMBL/GenBank/DDBJ whole genome shotgun (WGS) entry which is preliminary data.</text>
</comment>
<dbReference type="Proteomes" id="UP001465755">
    <property type="component" value="Unassembled WGS sequence"/>
</dbReference>
<reference evidence="2 3" key="1">
    <citation type="journal article" date="2024" name="Nat. Commun.">
        <title>Phylogenomics reveals the evolutionary origins of lichenization in chlorophyte algae.</title>
        <authorList>
            <person name="Puginier C."/>
            <person name="Libourel C."/>
            <person name="Otte J."/>
            <person name="Skaloud P."/>
            <person name="Haon M."/>
            <person name="Grisel S."/>
            <person name="Petersen M."/>
            <person name="Berrin J.G."/>
            <person name="Delaux P.M."/>
            <person name="Dal Grande F."/>
            <person name="Keller J."/>
        </authorList>
    </citation>
    <scope>NUCLEOTIDE SEQUENCE [LARGE SCALE GENOMIC DNA]</scope>
    <source>
        <strain evidence="2 3">SAG 2036</strain>
    </source>
</reference>
<feature type="compositionally biased region" description="Basic residues" evidence="1">
    <location>
        <begin position="37"/>
        <end position="51"/>
    </location>
</feature>
<feature type="region of interest" description="Disordered" evidence="1">
    <location>
        <begin position="1"/>
        <end position="51"/>
    </location>
</feature>
<accession>A0AAW1P6B9</accession>
<organism evidence="2 3">
    <name type="scientific">Symbiochloris irregularis</name>
    <dbReference type="NCBI Taxonomy" id="706552"/>
    <lineage>
        <taxon>Eukaryota</taxon>
        <taxon>Viridiplantae</taxon>
        <taxon>Chlorophyta</taxon>
        <taxon>core chlorophytes</taxon>
        <taxon>Trebouxiophyceae</taxon>
        <taxon>Trebouxiales</taxon>
        <taxon>Trebouxiaceae</taxon>
        <taxon>Symbiochloris</taxon>
    </lineage>
</organism>
<name>A0AAW1P6B9_9CHLO</name>
<dbReference type="AlphaFoldDB" id="A0AAW1P6B9"/>
<keyword evidence="3" id="KW-1185">Reference proteome</keyword>
<proteinExistence type="predicted"/>
<evidence type="ECO:0000256" key="1">
    <source>
        <dbReference type="SAM" id="MobiDB-lite"/>
    </source>
</evidence>
<dbReference type="CDD" id="cd14686">
    <property type="entry name" value="bZIP"/>
    <property type="match status" value="1"/>
</dbReference>
<sequence>MSKSGTEEGAQQHSSPETDQAAPAFNKKARQLELRRSRNRRAQSRFRSKAKAQHEEWNSELELLRQQVQHLQEEKRIWLAEKDRLVSGLQQVRQPSHGPVDVACLSPLTKVQGQTGVLDYTAMPSCIEALMHMYGRLEAFPILDLKRVQADELVIVRKDLIGMLRQMLGNPSRTSELNALVSKWVAQVRIFYRSSGHSMGSIYWSQHHVESRSSELRRWSDSVAAMGLSIRQQEQIREAAVRRHLWISYLVNEQRTTGHDFQGLDQDFMDQVYTYGTFSKAVTMMGHLQGVLDAMLNIQVEFLVEVCEIMTLPQVALGAIHSFETIGTAMFHVPGIGILDGVLAQSRVCEELDSVDAFLNQV</sequence>
<feature type="compositionally biased region" description="Polar residues" evidence="1">
    <location>
        <begin position="1"/>
        <end position="18"/>
    </location>
</feature>
<evidence type="ECO:0008006" key="4">
    <source>
        <dbReference type="Google" id="ProtNLM"/>
    </source>
</evidence>
<protein>
    <recommendedName>
        <fullName evidence="4">BZIP domain-containing protein</fullName>
    </recommendedName>
</protein>
<gene>
    <name evidence="2" type="ORF">WJX73_009229</name>
</gene>